<gene>
    <name evidence="1" type="ORF">PanWU01x14_056070</name>
</gene>
<dbReference type="Proteomes" id="UP000237105">
    <property type="component" value="Unassembled WGS sequence"/>
</dbReference>
<proteinExistence type="predicted"/>
<keyword evidence="2" id="KW-1185">Reference proteome</keyword>
<dbReference type="OrthoDB" id="10384529at2759"/>
<evidence type="ECO:0000313" key="1">
    <source>
        <dbReference type="EMBL" id="PON73719.1"/>
    </source>
</evidence>
<dbReference type="AlphaFoldDB" id="A0A2P5DK92"/>
<sequence>MKQGLNYQCILQCTEIEKEKYTCPFIPLIKEKQKKGVGHWIQLSIPSKHSAIKLKTEMVVNPHTQFVLKKNNQILFNGIASSSSIIDFSQLSREGKRFKERKKEETDLGSRFLGNLLSLSNDLLNTSNHVERLFRKIIIFTIQNTLPSTKT</sequence>
<reference evidence="2" key="1">
    <citation type="submission" date="2016-06" db="EMBL/GenBank/DDBJ databases">
        <title>Parallel loss of symbiosis genes in relatives of nitrogen-fixing non-legume Parasponia.</title>
        <authorList>
            <person name="Van Velzen R."/>
            <person name="Holmer R."/>
            <person name="Bu F."/>
            <person name="Rutten L."/>
            <person name="Van Zeijl A."/>
            <person name="Liu W."/>
            <person name="Santuari L."/>
            <person name="Cao Q."/>
            <person name="Sharma T."/>
            <person name="Shen D."/>
            <person name="Roswanjaya Y."/>
            <person name="Wardhani T."/>
            <person name="Kalhor M.S."/>
            <person name="Jansen J."/>
            <person name="Van den Hoogen J."/>
            <person name="Gungor B."/>
            <person name="Hartog M."/>
            <person name="Hontelez J."/>
            <person name="Verver J."/>
            <person name="Yang W.-C."/>
            <person name="Schijlen E."/>
            <person name="Repin R."/>
            <person name="Schilthuizen M."/>
            <person name="Schranz E."/>
            <person name="Heidstra R."/>
            <person name="Miyata K."/>
            <person name="Fedorova E."/>
            <person name="Kohlen W."/>
            <person name="Bisseling T."/>
            <person name="Smit S."/>
            <person name="Geurts R."/>
        </authorList>
    </citation>
    <scope>NUCLEOTIDE SEQUENCE [LARGE SCALE GENOMIC DNA]</scope>
    <source>
        <strain evidence="2">cv. WU1-14</strain>
    </source>
</reference>
<protein>
    <submittedName>
        <fullName evidence="1">Uncharacterized protein</fullName>
    </submittedName>
</protein>
<evidence type="ECO:0000313" key="2">
    <source>
        <dbReference type="Proteomes" id="UP000237105"/>
    </source>
</evidence>
<dbReference type="EMBL" id="JXTB01000032">
    <property type="protein sequence ID" value="PON73719.1"/>
    <property type="molecule type" value="Genomic_DNA"/>
</dbReference>
<comment type="caution">
    <text evidence="1">The sequence shown here is derived from an EMBL/GenBank/DDBJ whole genome shotgun (WGS) entry which is preliminary data.</text>
</comment>
<accession>A0A2P5DK92</accession>
<organism evidence="1 2">
    <name type="scientific">Parasponia andersonii</name>
    <name type="common">Sponia andersonii</name>
    <dbReference type="NCBI Taxonomy" id="3476"/>
    <lineage>
        <taxon>Eukaryota</taxon>
        <taxon>Viridiplantae</taxon>
        <taxon>Streptophyta</taxon>
        <taxon>Embryophyta</taxon>
        <taxon>Tracheophyta</taxon>
        <taxon>Spermatophyta</taxon>
        <taxon>Magnoliopsida</taxon>
        <taxon>eudicotyledons</taxon>
        <taxon>Gunneridae</taxon>
        <taxon>Pentapetalae</taxon>
        <taxon>rosids</taxon>
        <taxon>fabids</taxon>
        <taxon>Rosales</taxon>
        <taxon>Cannabaceae</taxon>
        <taxon>Parasponia</taxon>
    </lineage>
</organism>
<name>A0A2P5DK92_PARAD</name>